<reference evidence="2 3" key="1">
    <citation type="submission" date="2013-12" db="EMBL/GenBank/DDBJ databases">
        <authorList>
            <consortium name="DOE Joint Genome Institute"/>
            <person name="Muyzer G."/>
            <person name="Huntemann M."/>
            <person name="Han J."/>
            <person name="Chen A."/>
            <person name="Kyrpides N."/>
            <person name="Mavromatis K."/>
            <person name="Markowitz V."/>
            <person name="Palaniappan K."/>
            <person name="Ivanova N."/>
            <person name="Schaumberg A."/>
            <person name="Pati A."/>
            <person name="Liolios K."/>
            <person name="Nordberg H.P."/>
            <person name="Cantor M.N."/>
            <person name="Hua S.X."/>
            <person name="Woyke T."/>
        </authorList>
    </citation>
    <scope>NUCLEOTIDE SEQUENCE [LARGE SCALE GENOMIC DNA]</scope>
    <source>
        <strain evidence="2 3">ARh 1</strain>
    </source>
</reference>
<evidence type="ECO:0000256" key="1">
    <source>
        <dbReference type="SAM" id="Phobius"/>
    </source>
</evidence>
<dbReference type="Pfam" id="PF07784">
    <property type="entry name" value="DUF1622"/>
    <property type="match status" value="1"/>
</dbReference>
<dbReference type="KEGG" id="tti:THITH_11300"/>
<keyword evidence="1" id="KW-1133">Transmembrane helix</keyword>
<dbReference type="EMBL" id="CP007029">
    <property type="protein sequence ID" value="AHE98733.1"/>
    <property type="molecule type" value="Genomic_DNA"/>
</dbReference>
<keyword evidence="1" id="KW-0812">Transmembrane</keyword>
<gene>
    <name evidence="2" type="ORF">THITH_11300</name>
</gene>
<evidence type="ECO:0000313" key="2">
    <source>
        <dbReference type="EMBL" id="AHE98733.1"/>
    </source>
</evidence>
<dbReference type="Proteomes" id="UP000005289">
    <property type="component" value="Chromosome"/>
</dbReference>
<dbReference type="PANTHER" id="PTHR38468:SF1">
    <property type="entry name" value="SLL0939 PROTEIN"/>
    <property type="match status" value="1"/>
</dbReference>
<protein>
    <recommendedName>
        <fullName evidence="4">DUF1622 domain-containing protein</fullName>
    </recommendedName>
</protein>
<dbReference type="STRING" id="713585.THITH_11300"/>
<sequence length="120" mass="13554">MEYFKITVGAIGWTLEALGVLVIVIGSVIAIARFVRRWRLDDEDGQAYREFRVRLGRSILVGLEFLIAGDIIRTVVVDQTLEGLGGLAIIIFLRILLSFSLFLEIEGRWPWQPPPDRPSS</sequence>
<feature type="transmembrane region" description="Helical" evidence="1">
    <location>
        <begin position="12"/>
        <end position="35"/>
    </location>
</feature>
<feature type="transmembrane region" description="Helical" evidence="1">
    <location>
        <begin position="55"/>
        <end position="72"/>
    </location>
</feature>
<keyword evidence="3" id="KW-1185">Reference proteome</keyword>
<feature type="transmembrane region" description="Helical" evidence="1">
    <location>
        <begin position="84"/>
        <end position="103"/>
    </location>
</feature>
<accession>W0DP22</accession>
<dbReference type="InterPro" id="IPR012427">
    <property type="entry name" value="DUF1622"/>
</dbReference>
<dbReference type="HOGENOM" id="CLU_136765_0_0_6"/>
<dbReference type="PANTHER" id="PTHR38468">
    <property type="entry name" value="SLL0939 PROTEIN"/>
    <property type="match status" value="1"/>
</dbReference>
<keyword evidence="1" id="KW-0472">Membrane</keyword>
<evidence type="ECO:0008006" key="4">
    <source>
        <dbReference type="Google" id="ProtNLM"/>
    </source>
</evidence>
<organism evidence="2 3">
    <name type="scientific">Thioalkalivibrio paradoxus ARh 1</name>
    <dbReference type="NCBI Taxonomy" id="713585"/>
    <lineage>
        <taxon>Bacteria</taxon>
        <taxon>Pseudomonadati</taxon>
        <taxon>Pseudomonadota</taxon>
        <taxon>Gammaproteobacteria</taxon>
        <taxon>Chromatiales</taxon>
        <taxon>Ectothiorhodospiraceae</taxon>
        <taxon>Thioalkalivibrio</taxon>
    </lineage>
</organism>
<dbReference type="AlphaFoldDB" id="W0DP22"/>
<name>W0DP22_9GAMM</name>
<proteinExistence type="predicted"/>
<evidence type="ECO:0000313" key="3">
    <source>
        <dbReference type="Proteomes" id="UP000005289"/>
    </source>
</evidence>